<dbReference type="InterPro" id="IPR001753">
    <property type="entry name" value="Enoyl-CoA_hydra/iso"/>
</dbReference>
<dbReference type="Proteomes" id="UP000715441">
    <property type="component" value="Unassembled WGS sequence"/>
</dbReference>
<protein>
    <submittedName>
        <fullName evidence="1">Enoyl-CoA hydratase/isomerase family protein</fullName>
    </submittedName>
</protein>
<keyword evidence="2" id="KW-1185">Reference proteome</keyword>
<dbReference type="EMBL" id="JAAXLS010000020">
    <property type="protein sequence ID" value="NKQ56178.1"/>
    <property type="molecule type" value="Genomic_DNA"/>
</dbReference>
<dbReference type="PANTHER" id="PTHR43459">
    <property type="entry name" value="ENOYL-COA HYDRATASE"/>
    <property type="match status" value="1"/>
</dbReference>
<dbReference type="PANTHER" id="PTHR43459:SF1">
    <property type="entry name" value="EG:BACN32G11.4 PROTEIN"/>
    <property type="match status" value="1"/>
</dbReference>
<proteinExistence type="predicted"/>
<sequence length="236" mass="23047">MTTGMTAVPPRRSGGVATIELGGSGGFHPPAVAAAADLPRALHGLLADRTVRAVLLCGFGSAAVGAGTSPSPAVAQMPSDVACSVVTTVRTAPVPFVASVEGECVATDVLIALACDLVVAADSASFAIPAASLDAALSGDLGPLLVDRIGIGRASELCLLGDKVSAKQALDWGVLNAVHPAGETRAAAAALTARLAAGPTVALASTKQVLASAARSAPGVRLDRAATEATNGDGRG</sequence>
<reference evidence="1 2" key="1">
    <citation type="submission" date="2020-04" db="EMBL/GenBank/DDBJ databases">
        <title>Novel species.</title>
        <authorList>
            <person name="Teo W.F.A."/>
            <person name="Lipun K."/>
            <person name="Srisuk N."/>
            <person name="Duangmal K."/>
        </authorList>
    </citation>
    <scope>NUCLEOTIDE SEQUENCE [LARGE SCALE GENOMIC DNA]</scope>
    <source>
        <strain evidence="1 2">K13G38</strain>
    </source>
</reference>
<gene>
    <name evidence="1" type="ORF">HFP15_25185</name>
</gene>
<dbReference type="Gene3D" id="3.90.226.10">
    <property type="entry name" value="2-enoyl-CoA Hydratase, Chain A, domain 1"/>
    <property type="match status" value="1"/>
</dbReference>
<evidence type="ECO:0000313" key="1">
    <source>
        <dbReference type="EMBL" id="NKQ56178.1"/>
    </source>
</evidence>
<dbReference type="InterPro" id="IPR029045">
    <property type="entry name" value="ClpP/crotonase-like_dom_sf"/>
</dbReference>
<accession>A0ABX1J8P9</accession>
<dbReference type="SUPFAM" id="SSF52096">
    <property type="entry name" value="ClpP/crotonase"/>
    <property type="match status" value="1"/>
</dbReference>
<name>A0ABX1J8P9_9PSEU</name>
<dbReference type="Pfam" id="PF00378">
    <property type="entry name" value="ECH_1"/>
    <property type="match status" value="1"/>
</dbReference>
<organism evidence="1 2">
    <name type="scientific">Amycolatopsis acididurans</name>
    <dbReference type="NCBI Taxonomy" id="2724524"/>
    <lineage>
        <taxon>Bacteria</taxon>
        <taxon>Bacillati</taxon>
        <taxon>Actinomycetota</taxon>
        <taxon>Actinomycetes</taxon>
        <taxon>Pseudonocardiales</taxon>
        <taxon>Pseudonocardiaceae</taxon>
        <taxon>Amycolatopsis</taxon>
    </lineage>
</organism>
<evidence type="ECO:0000313" key="2">
    <source>
        <dbReference type="Proteomes" id="UP000715441"/>
    </source>
</evidence>
<dbReference type="RefSeq" id="WP_168519213.1">
    <property type="nucleotide sequence ID" value="NZ_JAAXLS010000020.1"/>
</dbReference>
<comment type="caution">
    <text evidence="1">The sequence shown here is derived from an EMBL/GenBank/DDBJ whole genome shotgun (WGS) entry which is preliminary data.</text>
</comment>
<dbReference type="CDD" id="cd06558">
    <property type="entry name" value="crotonase-like"/>
    <property type="match status" value="1"/>
</dbReference>